<accession>A0ABP7RNJ0</accession>
<gene>
    <name evidence="2" type="ORF">GCM10022232_42610</name>
</gene>
<dbReference type="Pfam" id="PF13561">
    <property type="entry name" value="adh_short_C2"/>
    <property type="match status" value="1"/>
</dbReference>
<name>A0ABP7RNJ0_9ACTN</name>
<dbReference type="EMBL" id="BAAAZX010000011">
    <property type="protein sequence ID" value="GAA4000090.1"/>
    <property type="molecule type" value="Genomic_DNA"/>
</dbReference>
<dbReference type="PRINTS" id="PR00081">
    <property type="entry name" value="GDHRDH"/>
</dbReference>
<dbReference type="SUPFAM" id="SSF51735">
    <property type="entry name" value="NAD(P)-binding Rossmann-fold domains"/>
    <property type="match status" value="1"/>
</dbReference>
<dbReference type="NCBIfam" id="NF005395">
    <property type="entry name" value="PRK06940.1"/>
    <property type="match status" value="1"/>
</dbReference>
<evidence type="ECO:0000313" key="3">
    <source>
        <dbReference type="Proteomes" id="UP001500456"/>
    </source>
</evidence>
<dbReference type="PANTHER" id="PTHR42760">
    <property type="entry name" value="SHORT-CHAIN DEHYDROGENASES/REDUCTASES FAMILY MEMBER"/>
    <property type="match status" value="1"/>
</dbReference>
<comment type="caution">
    <text evidence="2">The sequence shown here is derived from an EMBL/GenBank/DDBJ whole genome shotgun (WGS) entry which is preliminary data.</text>
</comment>
<dbReference type="Pfam" id="PF00106">
    <property type="entry name" value="adh_short"/>
    <property type="match status" value="1"/>
</dbReference>
<sequence>MTMDKDVAVIIGAGGIGLAIARRVGIGRIVLLADYSEKALGVAAEQLRGAGYDVSTHVVDVSQPDAVAALADTAAELGPVTQVVHSAGVSPVQGTTEQVLHVDLLGTALVLDEFARVIAPGGAGVVISSMAGHMAGAHPYDTEHALASTPVSELLALPFLAPEKVGDSGAAYALSKRGNALRVQAAAVEWGRHGARINCISPGIISTPLAQDEMSGPGAEAYRQMIETSAAGRIGTPDDVAEAAAFLLGQQAGFITGSDLLADGGVIAALRAAQAWPVGRAQS</sequence>
<protein>
    <submittedName>
        <fullName evidence="2">SDR family oxidoreductase</fullName>
    </submittedName>
</protein>
<organism evidence="2 3">
    <name type="scientific">Streptomyces plumbiresistens</name>
    <dbReference type="NCBI Taxonomy" id="511811"/>
    <lineage>
        <taxon>Bacteria</taxon>
        <taxon>Bacillati</taxon>
        <taxon>Actinomycetota</taxon>
        <taxon>Actinomycetes</taxon>
        <taxon>Kitasatosporales</taxon>
        <taxon>Streptomycetaceae</taxon>
        <taxon>Streptomyces</taxon>
    </lineage>
</organism>
<evidence type="ECO:0000256" key="1">
    <source>
        <dbReference type="ARBA" id="ARBA00006484"/>
    </source>
</evidence>
<dbReference type="InterPro" id="IPR002347">
    <property type="entry name" value="SDR_fam"/>
</dbReference>
<dbReference type="Gene3D" id="3.40.50.720">
    <property type="entry name" value="NAD(P)-binding Rossmann-like Domain"/>
    <property type="match status" value="1"/>
</dbReference>
<dbReference type="Proteomes" id="UP001500456">
    <property type="component" value="Unassembled WGS sequence"/>
</dbReference>
<dbReference type="CDD" id="cd05233">
    <property type="entry name" value="SDR_c"/>
    <property type="match status" value="1"/>
</dbReference>
<proteinExistence type="inferred from homology"/>
<comment type="similarity">
    <text evidence="1">Belongs to the short-chain dehydrogenases/reductases (SDR) family.</text>
</comment>
<keyword evidence="3" id="KW-1185">Reference proteome</keyword>
<dbReference type="InterPro" id="IPR036291">
    <property type="entry name" value="NAD(P)-bd_dom_sf"/>
</dbReference>
<evidence type="ECO:0000313" key="2">
    <source>
        <dbReference type="EMBL" id="GAA4000090.1"/>
    </source>
</evidence>
<reference evidence="3" key="1">
    <citation type="journal article" date="2019" name="Int. J. Syst. Evol. Microbiol.">
        <title>The Global Catalogue of Microorganisms (GCM) 10K type strain sequencing project: providing services to taxonomists for standard genome sequencing and annotation.</title>
        <authorList>
            <consortium name="The Broad Institute Genomics Platform"/>
            <consortium name="The Broad Institute Genome Sequencing Center for Infectious Disease"/>
            <person name="Wu L."/>
            <person name="Ma J."/>
        </authorList>
    </citation>
    <scope>NUCLEOTIDE SEQUENCE [LARGE SCALE GENOMIC DNA]</scope>
    <source>
        <strain evidence="3">JCM 16924</strain>
    </source>
</reference>